<proteinExistence type="predicted"/>
<gene>
    <name evidence="2" type="ORF">OB69_09195</name>
</gene>
<evidence type="ECO:0000313" key="2">
    <source>
        <dbReference type="EMBL" id="KOF02988.1"/>
    </source>
</evidence>
<accession>A0A0L8AKM2</accession>
<dbReference type="InterPro" id="IPR002761">
    <property type="entry name" value="Diphthami_syn_dom"/>
</dbReference>
<feature type="domain" description="Diphthamide synthase" evidence="1">
    <location>
        <begin position="6"/>
        <end position="201"/>
    </location>
</feature>
<dbReference type="Gene3D" id="3.40.50.620">
    <property type="entry name" value="HUPs"/>
    <property type="match status" value="1"/>
</dbReference>
<dbReference type="PATRIC" id="fig|1566026.4.peg.3676"/>
<sequence>MNKMKKAIFNWSGGKDSALALHYILQQKEFEILTLMTSVNAELERISMHGVHKNLLQRQVDAIGLPLSIMSIPGEVTMPEYDRLMSEKMEDFKAQGITHSIFGDIFLEDLKEYREKRLAEVGLKGHFPLWKRNTADLVREFIDLGFKTMLVSVDGSKLDKSFAGQIINHDLLKELPSNVDPCGENGEFHSFVFDGPIFSHPVVFEKGEVVPKEYTLSAQTNEKVTYWFQDLL</sequence>
<dbReference type="CDD" id="cd01994">
    <property type="entry name" value="AANH_PF0828-like"/>
    <property type="match status" value="1"/>
</dbReference>
<dbReference type="SUPFAM" id="SSF52402">
    <property type="entry name" value="Adenine nucleotide alpha hydrolases-like"/>
    <property type="match status" value="1"/>
</dbReference>
<comment type="caution">
    <text evidence="2">The sequence shown here is derived from an EMBL/GenBank/DDBJ whole genome shotgun (WGS) entry which is preliminary data.</text>
</comment>
<dbReference type="AlphaFoldDB" id="A0A0L8AKM2"/>
<keyword evidence="2" id="KW-0067">ATP-binding</keyword>
<keyword evidence="2" id="KW-0547">Nucleotide-binding</keyword>
<protein>
    <submittedName>
        <fullName evidence="2">ATP-binding domain-containing protein</fullName>
    </submittedName>
</protein>
<dbReference type="PIRSF" id="PIRSF039123">
    <property type="entry name" value="Diphthamide_synthase"/>
    <property type="match status" value="1"/>
</dbReference>
<evidence type="ECO:0000259" key="1">
    <source>
        <dbReference type="Pfam" id="PF01902"/>
    </source>
</evidence>
<keyword evidence="3" id="KW-1185">Reference proteome</keyword>
<name>A0A0L8AKM2_9BACT</name>
<evidence type="ECO:0000313" key="3">
    <source>
        <dbReference type="Proteomes" id="UP000036908"/>
    </source>
</evidence>
<dbReference type="Proteomes" id="UP000036908">
    <property type="component" value="Unassembled WGS sequence"/>
</dbReference>
<reference evidence="3" key="1">
    <citation type="submission" date="2014-11" db="EMBL/GenBank/DDBJ databases">
        <title>Genome sequencing of Roseivirga sp. D-25.</title>
        <authorList>
            <person name="Selvaratnam C."/>
            <person name="Thevarajoo S."/>
            <person name="Goh K.M."/>
            <person name="Eee R."/>
            <person name="Chan K.-G."/>
            <person name="Chong C.S."/>
        </authorList>
    </citation>
    <scope>NUCLEOTIDE SEQUENCE [LARGE SCALE GENOMIC DNA]</scope>
    <source>
        <strain evidence="3">D-25</strain>
    </source>
</reference>
<dbReference type="Gene3D" id="3.90.1490.10">
    <property type="entry name" value="putative n-type atp pyrophosphatase, domain 2"/>
    <property type="match status" value="1"/>
</dbReference>
<dbReference type="Pfam" id="PF01902">
    <property type="entry name" value="Diphthami_syn_2"/>
    <property type="match status" value="1"/>
</dbReference>
<dbReference type="GO" id="GO:0005524">
    <property type="term" value="F:ATP binding"/>
    <property type="evidence" value="ECO:0007669"/>
    <property type="project" value="UniProtKB-KW"/>
</dbReference>
<dbReference type="NCBIfam" id="TIGR00290">
    <property type="entry name" value="MJ0570_dom"/>
    <property type="match status" value="1"/>
</dbReference>
<dbReference type="EMBL" id="JSVA01000009">
    <property type="protein sequence ID" value="KOF02988.1"/>
    <property type="molecule type" value="Genomic_DNA"/>
</dbReference>
<dbReference type="InterPro" id="IPR030662">
    <property type="entry name" value="DPH6/MJ0570"/>
</dbReference>
<organism evidence="2 3">
    <name type="scientific">Roseivirga seohaensis subsp. aquiponti</name>
    <dbReference type="NCBI Taxonomy" id="1566026"/>
    <lineage>
        <taxon>Bacteria</taxon>
        <taxon>Pseudomonadati</taxon>
        <taxon>Bacteroidota</taxon>
        <taxon>Cytophagia</taxon>
        <taxon>Cytophagales</taxon>
        <taxon>Roseivirgaceae</taxon>
        <taxon>Roseivirga</taxon>
    </lineage>
</organism>
<dbReference type="InterPro" id="IPR014729">
    <property type="entry name" value="Rossmann-like_a/b/a_fold"/>
</dbReference>